<comment type="cofactor">
    <cofactor evidence="1">
        <name>a divalent metal cation</name>
        <dbReference type="ChEBI" id="CHEBI:60240"/>
    </cofactor>
</comment>
<keyword evidence="6" id="KW-1185">Reference proteome</keyword>
<proteinExistence type="predicted"/>
<evidence type="ECO:0000256" key="1">
    <source>
        <dbReference type="ARBA" id="ARBA00001968"/>
    </source>
</evidence>
<dbReference type="AlphaFoldDB" id="A0A2N5S6R4"/>
<name>A0A2N5S6R4_9BASI</name>
<feature type="compositionally biased region" description="Pro residues" evidence="3">
    <location>
        <begin position="241"/>
        <end position="250"/>
    </location>
</feature>
<dbReference type="GO" id="GO:0046872">
    <property type="term" value="F:metal ion binding"/>
    <property type="evidence" value="ECO:0007669"/>
    <property type="project" value="UniProtKB-KW"/>
</dbReference>
<feature type="compositionally biased region" description="Pro residues" evidence="3">
    <location>
        <begin position="287"/>
        <end position="300"/>
    </location>
</feature>
<evidence type="ECO:0000259" key="4">
    <source>
        <dbReference type="Pfam" id="PF13359"/>
    </source>
</evidence>
<sequence>MQLAQQPEQFFDQNQFLLADSAYPSNQYTIPAYKGADLLIPENVDFNYHLAQSRVRIEHAIGILKGRFASLREMRSQIRNHHEMKAAIKWIISCVVLHNLLADLKDQWNELYKEEEPELAPPVGQDYDNTSNDGLRGVLRPITLSAPCNASTLHLLPDLVRRPHRLACLPTTPTPDCSLPAGAACLPPPHLHLLHHLPAPPPTGLNLLHPPPCATTTRSLLSLAPPASLPRPHRPLAPTGLPAPPPPVASPPTYHLPAPPPPPASTSSTRLPAPPPRGACPPHLSLPHPPPFPAPTGRSPPPFCPTGLPAPPPPVACPPTCLPELPPPGCPQRLLAPPASLLRPDHSPAPPTCSSPTRLPALPCPVTPPLACPTGHPELPPPGCPLTPPASLSCPHPVTPPLTCPPATLSFPPPPTGRLPPPPVPCPTCLGAPPPHVLLAPPPPGRPHRSLAPPAALRRPCQVASPPLWPAPPFACPTRLPALLPHPPACAAITTLAGLQARRPLAHPPVTNGPNTIQANQRRLRINCCASTPPDSLQSEASEAL</sequence>
<dbReference type="OrthoDB" id="2649667at2759"/>
<dbReference type="STRING" id="200324.A0A2N5S6R4"/>
<evidence type="ECO:0000313" key="6">
    <source>
        <dbReference type="Proteomes" id="UP000235388"/>
    </source>
</evidence>
<accession>A0A2N5S6R4</accession>
<evidence type="ECO:0000256" key="2">
    <source>
        <dbReference type="ARBA" id="ARBA00022723"/>
    </source>
</evidence>
<gene>
    <name evidence="5" type="ORF">PCANC_24889</name>
</gene>
<dbReference type="Proteomes" id="UP000235388">
    <property type="component" value="Unassembled WGS sequence"/>
</dbReference>
<dbReference type="Pfam" id="PF13359">
    <property type="entry name" value="DDE_Tnp_4"/>
    <property type="match status" value="1"/>
</dbReference>
<reference evidence="5 6" key="1">
    <citation type="submission" date="2017-11" db="EMBL/GenBank/DDBJ databases">
        <title>De novo assembly and phasing of dikaryotic genomes from two isolates of Puccinia coronata f. sp. avenae, the causal agent of oat crown rust.</title>
        <authorList>
            <person name="Miller M.E."/>
            <person name="Zhang Y."/>
            <person name="Omidvar V."/>
            <person name="Sperschneider J."/>
            <person name="Schwessinger B."/>
            <person name="Raley C."/>
            <person name="Palmer J.M."/>
            <person name="Garnica D."/>
            <person name="Upadhyaya N."/>
            <person name="Rathjen J."/>
            <person name="Taylor J.M."/>
            <person name="Park R.F."/>
            <person name="Dodds P.N."/>
            <person name="Hirsch C.D."/>
            <person name="Kianian S.F."/>
            <person name="Figueroa M."/>
        </authorList>
    </citation>
    <scope>NUCLEOTIDE SEQUENCE [LARGE SCALE GENOMIC DNA]</scope>
    <source>
        <strain evidence="5">12NC29</strain>
    </source>
</reference>
<dbReference type="PRINTS" id="PR01217">
    <property type="entry name" value="PRICHEXTENSN"/>
</dbReference>
<evidence type="ECO:0000313" key="5">
    <source>
        <dbReference type="EMBL" id="PLW08918.1"/>
    </source>
</evidence>
<keyword evidence="2" id="KW-0479">Metal-binding</keyword>
<comment type="caution">
    <text evidence="5">The sequence shown here is derived from an EMBL/GenBank/DDBJ whole genome shotgun (WGS) entry which is preliminary data.</text>
</comment>
<organism evidence="5 6">
    <name type="scientific">Puccinia coronata f. sp. avenae</name>
    <dbReference type="NCBI Taxonomy" id="200324"/>
    <lineage>
        <taxon>Eukaryota</taxon>
        <taxon>Fungi</taxon>
        <taxon>Dikarya</taxon>
        <taxon>Basidiomycota</taxon>
        <taxon>Pucciniomycotina</taxon>
        <taxon>Pucciniomycetes</taxon>
        <taxon>Pucciniales</taxon>
        <taxon>Pucciniaceae</taxon>
        <taxon>Puccinia</taxon>
    </lineage>
</organism>
<feature type="domain" description="DDE Tnp4" evidence="4">
    <location>
        <begin position="5"/>
        <end position="99"/>
    </location>
</feature>
<protein>
    <recommendedName>
        <fullName evidence="4">DDE Tnp4 domain-containing protein</fullName>
    </recommendedName>
</protein>
<evidence type="ECO:0000256" key="3">
    <source>
        <dbReference type="SAM" id="MobiDB-lite"/>
    </source>
</evidence>
<dbReference type="EMBL" id="PGCJ01001134">
    <property type="protein sequence ID" value="PLW08918.1"/>
    <property type="molecule type" value="Genomic_DNA"/>
</dbReference>
<dbReference type="InterPro" id="IPR027806">
    <property type="entry name" value="HARBI1_dom"/>
</dbReference>
<feature type="region of interest" description="Disordered" evidence="3">
    <location>
        <begin position="223"/>
        <end position="300"/>
    </location>
</feature>